<dbReference type="EMBL" id="AVFL01000025">
    <property type="protein sequence ID" value="EWY37538.1"/>
    <property type="molecule type" value="Genomic_DNA"/>
</dbReference>
<evidence type="ECO:0000313" key="1">
    <source>
        <dbReference type="EMBL" id="EWY37538.1"/>
    </source>
</evidence>
<sequence>MTDLDPDALLTPKDIHELIEEKERKQAREAMEARKHLALEQEHLHAAFLERELLPDVKHRFSTAVRKAVERGDKELMILHFPSSWCTDGGRAINNTEPEWPETLTGYAKRAYDFFEAELAPVGYRLSAQILSFPGGLPGDVGIFVKW</sequence>
<dbReference type="AlphaFoldDB" id="W9H1B3"/>
<comment type="caution">
    <text evidence="1">The sequence shown here is derived from an EMBL/GenBank/DDBJ whole genome shotgun (WGS) entry which is preliminary data.</text>
</comment>
<dbReference type="OrthoDB" id="7871683at2"/>
<accession>W9H1B3</accession>
<protein>
    <submittedName>
        <fullName evidence="1">Uncharacterized protein</fullName>
    </submittedName>
</protein>
<dbReference type="Proteomes" id="UP000019486">
    <property type="component" value="Unassembled WGS sequence"/>
</dbReference>
<evidence type="ECO:0000313" key="2">
    <source>
        <dbReference type="Proteomes" id="UP000019486"/>
    </source>
</evidence>
<keyword evidence="2" id="KW-1185">Reference proteome</keyword>
<organism evidence="1 2">
    <name type="scientific">Skermanella stibiiresistens SB22</name>
    <dbReference type="NCBI Taxonomy" id="1385369"/>
    <lineage>
        <taxon>Bacteria</taxon>
        <taxon>Pseudomonadati</taxon>
        <taxon>Pseudomonadota</taxon>
        <taxon>Alphaproteobacteria</taxon>
        <taxon>Rhodospirillales</taxon>
        <taxon>Azospirillaceae</taxon>
        <taxon>Skermanella</taxon>
    </lineage>
</organism>
<reference evidence="1 2" key="1">
    <citation type="submission" date="2013-08" db="EMBL/GenBank/DDBJ databases">
        <title>The genome sequence of Skermanella stibiiresistens.</title>
        <authorList>
            <person name="Zhu W."/>
            <person name="Wang G."/>
        </authorList>
    </citation>
    <scope>NUCLEOTIDE SEQUENCE [LARGE SCALE GENOMIC DNA]</scope>
    <source>
        <strain evidence="1 2">SB22</strain>
    </source>
</reference>
<dbReference type="STRING" id="1385369.N825_17035"/>
<name>W9H1B3_9PROT</name>
<gene>
    <name evidence="1" type="ORF">N825_17035</name>
</gene>
<proteinExistence type="predicted"/>
<dbReference type="RefSeq" id="WP_037458657.1">
    <property type="nucleotide sequence ID" value="NZ_AVFL01000025.1"/>
</dbReference>